<dbReference type="KEGG" id="naf:GQ61_05030"/>
<proteinExistence type="predicted"/>
<dbReference type="AlphaFoldDB" id="A0A1W6N4I2"/>
<name>A0A1W6N4I2_9PROT</name>
<dbReference type="OrthoDB" id="8477607at2"/>
<accession>A0A1W6N4I2</accession>
<dbReference type="Proteomes" id="UP000237351">
    <property type="component" value="Chromosome"/>
</dbReference>
<reference evidence="1 2" key="1">
    <citation type="submission" date="2014-06" db="EMBL/GenBank/DDBJ databases">
        <title>The genome of the endonuclear symbiont Nucleicultrix amoebiphila.</title>
        <authorList>
            <person name="Schulz F."/>
            <person name="Horn M."/>
        </authorList>
    </citation>
    <scope>NUCLEOTIDE SEQUENCE [LARGE SCALE GENOMIC DNA]</scope>
    <source>
        <strain evidence="1 2">FS5</strain>
    </source>
</reference>
<evidence type="ECO:0000313" key="1">
    <source>
        <dbReference type="EMBL" id="ARN84763.1"/>
    </source>
</evidence>
<sequence length="313" mass="36172">MLKSILGALFLFLGCTVFNSCVAYPPLVLEGKIVPDFQSLAEFLYGKEGLPRDARNLKAWNDWAQTHFLRPRNKDHMDIKDHPKDPRHNKLMKYFDNLGLINAVTPSKSQYQAIVIFGGGPWNSRERMNYVQKLWEDGVRAEHIVYIGGHRKLSEKETLAHVLNEVKPYIPNRSGWVAPQKVDLYENQAAKVVWDQIIVDDTLRSKLKILTTHPKHDPVTGNFMRRANTEDTIIDFFKKYPKIKDVLFVSSAPYGPYQNETVIKVLKEMKLHHVTAETVSDDLHMDATTLAFLDTLARRLYTIYQYSKQRSQK</sequence>
<dbReference type="RefSeq" id="WP_085784245.1">
    <property type="nucleotide sequence ID" value="NZ_CP008743.1"/>
</dbReference>
<protein>
    <submittedName>
        <fullName evidence="1">Uncharacterized protein</fullName>
    </submittedName>
</protein>
<evidence type="ECO:0000313" key="2">
    <source>
        <dbReference type="Proteomes" id="UP000237351"/>
    </source>
</evidence>
<organism evidence="1 2">
    <name type="scientific">Candidatus Nucleicultrix amoebiphila FS5</name>
    <dbReference type="NCBI Taxonomy" id="1414854"/>
    <lineage>
        <taxon>Bacteria</taxon>
        <taxon>Pseudomonadati</taxon>
        <taxon>Pseudomonadota</taxon>
        <taxon>Alphaproteobacteria</taxon>
        <taxon>Holosporales</taxon>
        <taxon>Candidatus Nucleicultricaceae</taxon>
        <taxon>Candidatus Nucleicultrix</taxon>
    </lineage>
</organism>
<dbReference type="EMBL" id="CP008743">
    <property type="protein sequence ID" value="ARN84763.1"/>
    <property type="molecule type" value="Genomic_DNA"/>
</dbReference>
<dbReference type="PROSITE" id="PS51257">
    <property type="entry name" value="PROKAR_LIPOPROTEIN"/>
    <property type="match status" value="1"/>
</dbReference>
<gene>
    <name evidence="1" type="ORF">GQ61_05030</name>
</gene>
<keyword evidence="2" id="KW-1185">Reference proteome</keyword>